<organism evidence="2 3">
    <name type="scientific">Stylosanthes scabra</name>
    <dbReference type="NCBI Taxonomy" id="79078"/>
    <lineage>
        <taxon>Eukaryota</taxon>
        <taxon>Viridiplantae</taxon>
        <taxon>Streptophyta</taxon>
        <taxon>Embryophyta</taxon>
        <taxon>Tracheophyta</taxon>
        <taxon>Spermatophyta</taxon>
        <taxon>Magnoliopsida</taxon>
        <taxon>eudicotyledons</taxon>
        <taxon>Gunneridae</taxon>
        <taxon>Pentapetalae</taxon>
        <taxon>rosids</taxon>
        <taxon>fabids</taxon>
        <taxon>Fabales</taxon>
        <taxon>Fabaceae</taxon>
        <taxon>Papilionoideae</taxon>
        <taxon>50 kb inversion clade</taxon>
        <taxon>dalbergioids sensu lato</taxon>
        <taxon>Dalbergieae</taxon>
        <taxon>Pterocarpus clade</taxon>
        <taxon>Stylosanthes</taxon>
    </lineage>
</organism>
<accession>A0ABU6ZMY1</accession>
<name>A0ABU6ZMY1_9FABA</name>
<evidence type="ECO:0000256" key="1">
    <source>
        <dbReference type="SAM" id="MobiDB-lite"/>
    </source>
</evidence>
<proteinExistence type="predicted"/>
<dbReference type="EMBL" id="JASCZI010272747">
    <property type="protein sequence ID" value="MED6223363.1"/>
    <property type="molecule type" value="Genomic_DNA"/>
</dbReference>
<gene>
    <name evidence="2" type="ORF">PIB30_073310</name>
</gene>
<evidence type="ECO:0000313" key="3">
    <source>
        <dbReference type="Proteomes" id="UP001341840"/>
    </source>
</evidence>
<reference evidence="2 3" key="1">
    <citation type="journal article" date="2023" name="Plants (Basel)">
        <title>Bridging the Gap: Combining Genomics and Transcriptomics Approaches to Understand Stylosanthes scabra, an Orphan Legume from the Brazilian Caatinga.</title>
        <authorList>
            <person name="Ferreira-Neto J.R.C."/>
            <person name="da Silva M.D."/>
            <person name="Binneck E."/>
            <person name="de Melo N.F."/>
            <person name="da Silva R.H."/>
            <person name="de Melo A.L.T.M."/>
            <person name="Pandolfi V."/>
            <person name="Bustamante F.O."/>
            <person name="Brasileiro-Vidal A.C."/>
            <person name="Benko-Iseppon A.M."/>
        </authorList>
    </citation>
    <scope>NUCLEOTIDE SEQUENCE [LARGE SCALE GENOMIC DNA]</scope>
    <source>
        <tissue evidence="2">Leaves</tissue>
    </source>
</reference>
<feature type="region of interest" description="Disordered" evidence="1">
    <location>
        <begin position="1"/>
        <end position="79"/>
    </location>
</feature>
<comment type="caution">
    <text evidence="2">The sequence shown here is derived from an EMBL/GenBank/DDBJ whole genome shotgun (WGS) entry which is preliminary data.</text>
</comment>
<keyword evidence="3" id="KW-1185">Reference proteome</keyword>
<dbReference type="Proteomes" id="UP001341840">
    <property type="component" value="Unassembled WGS sequence"/>
</dbReference>
<protein>
    <submittedName>
        <fullName evidence="2">Uncharacterized protein</fullName>
    </submittedName>
</protein>
<evidence type="ECO:0000313" key="2">
    <source>
        <dbReference type="EMBL" id="MED6223363.1"/>
    </source>
</evidence>
<sequence length="93" mass="10060">ETVCRRLTGEEQASSFVDSPREKAKRSPLPSRRERRGTEGRRKVGIIAGTGVDSGGGDTAEGVKAGFESGGLREGEPSREIERVEGWRLLCCV</sequence>
<feature type="non-terminal residue" evidence="2">
    <location>
        <position position="1"/>
    </location>
</feature>